<evidence type="ECO:0000256" key="9">
    <source>
        <dbReference type="ARBA" id="ARBA00022833"/>
    </source>
</evidence>
<keyword evidence="14" id="KW-1185">Reference proteome</keyword>
<dbReference type="AlphaFoldDB" id="A0A8T0GCR1"/>
<dbReference type="Gene3D" id="3.30.40.10">
    <property type="entry name" value="Zinc/RING finger domain, C3HC4 (zinc finger)"/>
    <property type="match status" value="2"/>
</dbReference>
<keyword evidence="7 10" id="KW-0863">Zinc-finger</keyword>
<accession>A0A8T0GCR1</accession>
<evidence type="ECO:0000259" key="12">
    <source>
        <dbReference type="PROSITE" id="PS51081"/>
    </source>
</evidence>
<dbReference type="GO" id="GO:0008270">
    <property type="term" value="F:zinc ion binding"/>
    <property type="evidence" value="ECO:0007669"/>
    <property type="project" value="UniProtKB-KW"/>
</dbReference>
<dbReference type="GO" id="GO:0061630">
    <property type="term" value="F:ubiquitin protein ligase activity"/>
    <property type="evidence" value="ECO:0007669"/>
    <property type="project" value="UniProtKB-EC"/>
</dbReference>
<feature type="domain" description="SIAH-type" evidence="12">
    <location>
        <begin position="106"/>
        <end position="165"/>
    </location>
</feature>
<feature type="compositionally biased region" description="Acidic residues" evidence="11">
    <location>
        <begin position="25"/>
        <end position="34"/>
    </location>
</feature>
<comment type="catalytic activity">
    <reaction evidence="1">
        <text>S-ubiquitinyl-[E2 ubiquitin-conjugating enzyme]-L-cysteine + [acceptor protein]-L-lysine = [E2 ubiquitin-conjugating enzyme]-L-cysteine + N(6)-ubiquitinyl-[acceptor protein]-L-lysine.</text>
        <dbReference type="EC" id="2.3.2.27"/>
    </reaction>
</comment>
<dbReference type="SUPFAM" id="SSF49599">
    <property type="entry name" value="TRAF domain-like"/>
    <property type="match status" value="1"/>
</dbReference>
<dbReference type="Pfam" id="PF21362">
    <property type="entry name" value="Sina_RING"/>
    <property type="match status" value="1"/>
</dbReference>
<keyword evidence="9" id="KW-0862">Zinc</keyword>
<dbReference type="Pfam" id="PF21361">
    <property type="entry name" value="Sina_ZnF"/>
    <property type="match status" value="1"/>
</dbReference>
<evidence type="ECO:0000256" key="2">
    <source>
        <dbReference type="ARBA" id="ARBA00004906"/>
    </source>
</evidence>
<organism evidence="13 14">
    <name type="scientific">Ceratodon purpureus</name>
    <name type="common">Fire moss</name>
    <name type="synonym">Dicranum purpureum</name>
    <dbReference type="NCBI Taxonomy" id="3225"/>
    <lineage>
        <taxon>Eukaryota</taxon>
        <taxon>Viridiplantae</taxon>
        <taxon>Streptophyta</taxon>
        <taxon>Embryophyta</taxon>
        <taxon>Bryophyta</taxon>
        <taxon>Bryophytina</taxon>
        <taxon>Bryopsida</taxon>
        <taxon>Dicranidae</taxon>
        <taxon>Pseudoditrichales</taxon>
        <taxon>Ditrichaceae</taxon>
        <taxon>Ceratodon</taxon>
    </lineage>
</organism>
<evidence type="ECO:0000256" key="7">
    <source>
        <dbReference type="ARBA" id="ARBA00022771"/>
    </source>
</evidence>
<keyword evidence="5" id="KW-0808">Transferase</keyword>
<feature type="region of interest" description="Disordered" evidence="11">
    <location>
        <begin position="1"/>
        <end position="34"/>
    </location>
</feature>
<keyword evidence="8" id="KW-0833">Ubl conjugation pathway</keyword>
<dbReference type="CDD" id="cd16571">
    <property type="entry name" value="RING-HC_SIAHs"/>
    <property type="match status" value="1"/>
</dbReference>
<comment type="similarity">
    <text evidence="3">Belongs to the SINA (Seven in absentia) family.</text>
</comment>
<evidence type="ECO:0000256" key="10">
    <source>
        <dbReference type="PROSITE-ProRule" id="PRU00455"/>
    </source>
</evidence>
<evidence type="ECO:0000256" key="1">
    <source>
        <dbReference type="ARBA" id="ARBA00000900"/>
    </source>
</evidence>
<evidence type="ECO:0000256" key="4">
    <source>
        <dbReference type="ARBA" id="ARBA00012483"/>
    </source>
</evidence>
<dbReference type="InterPro" id="IPR049548">
    <property type="entry name" value="Sina-like_RING"/>
</dbReference>
<evidence type="ECO:0000313" key="13">
    <source>
        <dbReference type="EMBL" id="KAG0555628.1"/>
    </source>
</evidence>
<proteinExistence type="inferred from homology"/>
<comment type="pathway">
    <text evidence="2">Protein modification; protein ubiquitination.</text>
</comment>
<keyword evidence="6" id="KW-0479">Metal-binding</keyword>
<evidence type="ECO:0000256" key="3">
    <source>
        <dbReference type="ARBA" id="ARBA00009119"/>
    </source>
</evidence>
<dbReference type="InterPro" id="IPR013010">
    <property type="entry name" value="Znf_SIAH"/>
</dbReference>
<evidence type="ECO:0000313" key="14">
    <source>
        <dbReference type="Proteomes" id="UP000822688"/>
    </source>
</evidence>
<dbReference type="SUPFAM" id="SSF57850">
    <property type="entry name" value="RING/U-box"/>
    <property type="match status" value="1"/>
</dbReference>
<dbReference type="Proteomes" id="UP000822688">
    <property type="component" value="Chromosome 12"/>
</dbReference>
<dbReference type="PANTHER" id="PTHR10315">
    <property type="entry name" value="E3 UBIQUITIN PROTEIN LIGASE SIAH"/>
    <property type="match status" value="1"/>
</dbReference>
<dbReference type="PROSITE" id="PS51081">
    <property type="entry name" value="ZF_SIAH"/>
    <property type="match status" value="1"/>
</dbReference>
<dbReference type="PANTHER" id="PTHR10315:SF147">
    <property type="entry name" value="E3 UBIQUITIN-PROTEIN LIGASE SINA-LIKE 11-RELATED"/>
    <property type="match status" value="1"/>
</dbReference>
<sequence>MTSTAGAERAQPAEASGKRKRDDEPPPDAEEEEEAVERKCGLDFDILECPICSEPFSPPVYQCANGHTACSACCKKLRVGMVKGCPTCSLPTGDIRCIAIEKILDSLLVSCKHAQHGCKVMLKRSDVRKHEKDNCEYEPFRCPVKDCNYEGSEITLPAHMTEEHRVRTVTLNKICGAGLIMKTSDRFVIVKSDEENYKLIYLIHHKVHKTFGDVFFCTSLLGYYRRFDLKVAYCSSPSICLSITGARATDLRNMKEYWNQQFLMLPFIQPLKDAQRPVEVHFSVAREEDDD</sequence>
<dbReference type="GO" id="GO:0005737">
    <property type="term" value="C:cytoplasm"/>
    <property type="evidence" value="ECO:0007669"/>
    <property type="project" value="TreeGrafter"/>
</dbReference>
<gene>
    <name evidence="13" type="ORF">KC19_12G183100</name>
</gene>
<dbReference type="InterPro" id="IPR013083">
    <property type="entry name" value="Znf_RING/FYVE/PHD"/>
</dbReference>
<dbReference type="EC" id="2.3.2.27" evidence="4"/>
<comment type="caution">
    <text evidence="13">The sequence shown here is derived from an EMBL/GenBank/DDBJ whole genome shotgun (WGS) entry which is preliminary data.</text>
</comment>
<evidence type="ECO:0000256" key="11">
    <source>
        <dbReference type="SAM" id="MobiDB-lite"/>
    </source>
</evidence>
<evidence type="ECO:0000256" key="5">
    <source>
        <dbReference type="ARBA" id="ARBA00022679"/>
    </source>
</evidence>
<name>A0A8T0GCR1_CERPU</name>
<protein>
    <recommendedName>
        <fullName evidence="4">RING-type E3 ubiquitin transferase</fullName>
        <ecNumber evidence="4">2.3.2.27</ecNumber>
    </recommendedName>
</protein>
<evidence type="ECO:0000256" key="6">
    <source>
        <dbReference type="ARBA" id="ARBA00022723"/>
    </source>
</evidence>
<dbReference type="InterPro" id="IPR052088">
    <property type="entry name" value="E3_ubiquitin-ligase_SINA"/>
</dbReference>
<reference evidence="13" key="1">
    <citation type="submission" date="2020-06" db="EMBL/GenBank/DDBJ databases">
        <title>WGS assembly of Ceratodon purpureus strain R40.</title>
        <authorList>
            <person name="Carey S.B."/>
            <person name="Jenkins J."/>
            <person name="Shu S."/>
            <person name="Lovell J.T."/>
            <person name="Sreedasyam A."/>
            <person name="Maumus F."/>
            <person name="Tiley G.P."/>
            <person name="Fernandez-Pozo N."/>
            <person name="Barry K."/>
            <person name="Chen C."/>
            <person name="Wang M."/>
            <person name="Lipzen A."/>
            <person name="Daum C."/>
            <person name="Saski C.A."/>
            <person name="Payton A.C."/>
            <person name="Mcbreen J.C."/>
            <person name="Conrad R.E."/>
            <person name="Kollar L.M."/>
            <person name="Olsson S."/>
            <person name="Huttunen S."/>
            <person name="Landis J.B."/>
            <person name="Wickett N.J."/>
            <person name="Johnson M.G."/>
            <person name="Rensing S.A."/>
            <person name="Grimwood J."/>
            <person name="Schmutz J."/>
            <person name="Mcdaniel S.F."/>
        </authorList>
    </citation>
    <scope>NUCLEOTIDE SEQUENCE</scope>
    <source>
        <strain evidence="13">R40</strain>
    </source>
</reference>
<evidence type="ECO:0000256" key="8">
    <source>
        <dbReference type="ARBA" id="ARBA00022786"/>
    </source>
</evidence>
<dbReference type="EMBL" id="CM026433">
    <property type="protein sequence ID" value="KAG0555628.1"/>
    <property type="molecule type" value="Genomic_DNA"/>
</dbReference>